<keyword evidence="1" id="KW-0812">Transmembrane</keyword>
<protein>
    <submittedName>
        <fullName evidence="2">Uncharacterized protein</fullName>
    </submittedName>
</protein>
<dbReference type="EMBL" id="JAACJL010000015">
    <property type="protein sequence ID" value="KAF4621032.1"/>
    <property type="molecule type" value="Genomic_DNA"/>
</dbReference>
<dbReference type="AlphaFoldDB" id="A0A8H4R0P1"/>
<proteinExistence type="predicted"/>
<feature type="transmembrane region" description="Helical" evidence="1">
    <location>
        <begin position="187"/>
        <end position="211"/>
    </location>
</feature>
<accession>A0A8H4R0P1</accession>
<organism evidence="2 3">
    <name type="scientific">Agrocybe pediades</name>
    <dbReference type="NCBI Taxonomy" id="84607"/>
    <lineage>
        <taxon>Eukaryota</taxon>
        <taxon>Fungi</taxon>
        <taxon>Dikarya</taxon>
        <taxon>Basidiomycota</taxon>
        <taxon>Agaricomycotina</taxon>
        <taxon>Agaricomycetes</taxon>
        <taxon>Agaricomycetidae</taxon>
        <taxon>Agaricales</taxon>
        <taxon>Agaricineae</taxon>
        <taxon>Strophariaceae</taxon>
        <taxon>Agrocybe</taxon>
    </lineage>
</organism>
<sequence>MELTRGASCVGIMINTYELVTHLPEEVEWLWTTSNLSLYQPFYLLCRYGVFFAHIQNFKYAAAFQDLDPRVPPPPELHSWVLSKFIVWITLIGIIDATLSKQVYYLHNRNKFMLAFLWLVFVCRLGLATFMGMRLNARLKVTTPSLGTDTLPQDVLTSYSIGELLVQCLLLSLLLTRGGRTPIMSRLVASGIIELGVITIFIVGGNLAFAWRSKLYAFNYPTFVAVVSSLVCDILIISVTFANFAPGLGV</sequence>
<keyword evidence="1" id="KW-0472">Membrane</keyword>
<gene>
    <name evidence="2" type="ORF">D9613_000795</name>
</gene>
<evidence type="ECO:0000313" key="2">
    <source>
        <dbReference type="EMBL" id="KAF4621032.1"/>
    </source>
</evidence>
<comment type="caution">
    <text evidence="2">The sequence shown here is derived from an EMBL/GenBank/DDBJ whole genome shotgun (WGS) entry which is preliminary data.</text>
</comment>
<reference evidence="2 3" key="1">
    <citation type="submission" date="2019-12" db="EMBL/GenBank/DDBJ databases">
        <authorList>
            <person name="Floudas D."/>
            <person name="Bentzer J."/>
            <person name="Ahren D."/>
            <person name="Johansson T."/>
            <person name="Persson P."/>
            <person name="Tunlid A."/>
        </authorList>
    </citation>
    <scope>NUCLEOTIDE SEQUENCE [LARGE SCALE GENOMIC DNA]</scope>
    <source>
        <strain evidence="2 3">CBS 102.39</strain>
    </source>
</reference>
<keyword evidence="1" id="KW-1133">Transmembrane helix</keyword>
<feature type="transmembrane region" description="Helical" evidence="1">
    <location>
        <begin position="77"/>
        <end position="100"/>
    </location>
</feature>
<name>A0A8H4R0P1_9AGAR</name>
<feature type="transmembrane region" description="Helical" evidence="1">
    <location>
        <begin position="223"/>
        <end position="245"/>
    </location>
</feature>
<evidence type="ECO:0000313" key="3">
    <source>
        <dbReference type="Proteomes" id="UP000521872"/>
    </source>
</evidence>
<dbReference type="Proteomes" id="UP000521872">
    <property type="component" value="Unassembled WGS sequence"/>
</dbReference>
<feature type="transmembrane region" description="Helical" evidence="1">
    <location>
        <begin position="112"/>
        <end position="135"/>
    </location>
</feature>
<evidence type="ECO:0000256" key="1">
    <source>
        <dbReference type="SAM" id="Phobius"/>
    </source>
</evidence>
<feature type="transmembrane region" description="Helical" evidence="1">
    <location>
        <begin position="155"/>
        <end position="175"/>
    </location>
</feature>
<keyword evidence="3" id="KW-1185">Reference proteome</keyword>